<evidence type="ECO:0000256" key="8">
    <source>
        <dbReference type="SAM" id="Phobius"/>
    </source>
</evidence>
<comment type="similarity">
    <text evidence="2">Belongs to the MreD family.</text>
</comment>
<dbReference type="Pfam" id="PF04093">
    <property type="entry name" value="MreD"/>
    <property type="match status" value="1"/>
</dbReference>
<feature type="transmembrane region" description="Helical" evidence="8">
    <location>
        <begin position="65"/>
        <end position="85"/>
    </location>
</feature>
<dbReference type="EMBL" id="JAEMHM010000002">
    <property type="protein sequence ID" value="MBJ6723530.1"/>
    <property type="molecule type" value="Genomic_DNA"/>
</dbReference>
<protein>
    <submittedName>
        <fullName evidence="9">Rod shape-determining protein MreD</fullName>
    </submittedName>
</protein>
<evidence type="ECO:0000313" key="10">
    <source>
        <dbReference type="Proteomes" id="UP000636888"/>
    </source>
</evidence>
<evidence type="ECO:0000313" key="9">
    <source>
        <dbReference type="EMBL" id="MBJ6723530.1"/>
    </source>
</evidence>
<keyword evidence="6 8" id="KW-1133">Transmembrane helix</keyword>
<comment type="caution">
    <text evidence="9">The sequence shown here is derived from an EMBL/GenBank/DDBJ whole genome shotgun (WGS) entry which is preliminary data.</text>
</comment>
<feature type="transmembrane region" description="Helical" evidence="8">
    <location>
        <begin position="97"/>
        <end position="121"/>
    </location>
</feature>
<feature type="transmembrane region" description="Helical" evidence="8">
    <location>
        <begin position="127"/>
        <end position="152"/>
    </location>
</feature>
<keyword evidence="7 8" id="KW-0472">Membrane</keyword>
<dbReference type="InterPro" id="IPR007227">
    <property type="entry name" value="Cell_shape_determining_MreD"/>
</dbReference>
<evidence type="ECO:0000256" key="6">
    <source>
        <dbReference type="ARBA" id="ARBA00022989"/>
    </source>
</evidence>
<comment type="subcellular location">
    <subcellularLocation>
        <location evidence="1">Cell membrane</location>
        <topology evidence="1">Multi-pass membrane protein</topology>
    </subcellularLocation>
</comment>
<dbReference type="NCBIfam" id="TIGR03426">
    <property type="entry name" value="shape_MreD"/>
    <property type="match status" value="1"/>
</dbReference>
<evidence type="ECO:0000256" key="5">
    <source>
        <dbReference type="ARBA" id="ARBA00022960"/>
    </source>
</evidence>
<evidence type="ECO:0000256" key="7">
    <source>
        <dbReference type="ARBA" id="ARBA00023136"/>
    </source>
</evidence>
<proteinExistence type="inferred from homology"/>
<organism evidence="9 10">
    <name type="scientific">Geomesophilobacter sediminis</name>
    <dbReference type="NCBI Taxonomy" id="2798584"/>
    <lineage>
        <taxon>Bacteria</taxon>
        <taxon>Pseudomonadati</taxon>
        <taxon>Thermodesulfobacteriota</taxon>
        <taxon>Desulfuromonadia</taxon>
        <taxon>Geobacterales</taxon>
        <taxon>Geobacteraceae</taxon>
        <taxon>Geomesophilobacter</taxon>
    </lineage>
</organism>
<keyword evidence="3" id="KW-1003">Cell membrane</keyword>
<keyword evidence="10" id="KW-1185">Reference proteome</keyword>
<name>A0A8J7JK32_9BACT</name>
<evidence type="ECO:0000256" key="3">
    <source>
        <dbReference type="ARBA" id="ARBA00022475"/>
    </source>
</evidence>
<dbReference type="RefSeq" id="WP_199382375.1">
    <property type="nucleotide sequence ID" value="NZ_JAEMHM010000002.1"/>
</dbReference>
<keyword evidence="4 8" id="KW-0812">Transmembrane</keyword>
<evidence type="ECO:0000256" key="1">
    <source>
        <dbReference type="ARBA" id="ARBA00004651"/>
    </source>
</evidence>
<dbReference type="GO" id="GO:0005886">
    <property type="term" value="C:plasma membrane"/>
    <property type="evidence" value="ECO:0007669"/>
    <property type="project" value="UniProtKB-SubCell"/>
</dbReference>
<dbReference type="AlphaFoldDB" id="A0A8J7JK32"/>
<dbReference type="Proteomes" id="UP000636888">
    <property type="component" value="Unassembled WGS sequence"/>
</dbReference>
<sequence>MTKYLKITALVLIALLLQTTLLPAYLVDPFQPNLLIILVVYLGLKLPHRLGPAAALSLGILQDCYSGLCFGLQAFSYLCIYLLLAEISDRLFTDNRLLLVIVVFLATVLNALLNLVMLIVFSVSQGIYASVLPAIIPQALVNALAASILFNLPLPAPEEAR</sequence>
<reference evidence="9" key="1">
    <citation type="submission" date="2020-12" db="EMBL/GenBank/DDBJ databases">
        <title>Geomonas sp. Red875, isolated from river sediment.</title>
        <authorList>
            <person name="Xu Z."/>
            <person name="Zhang Z."/>
            <person name="Masuda Y."/>
            <person name="Itoh H."/>
            <person name="Senoo K."/>
        </authorList>
    </citation>
    <scope>NUCLEOTIDE SEQUENCE</scope>
    <source>
        <strain evidence="9">Red875</strain>
    </source>
</reference>
<accession>A0A8J7JK32</accession>
<gene>
    <name evidence="9" type="primary">mreD</name>
    <name evidence="9" type="ORF">JFN93_02300</name>
</gene>
<keyword evidence="5" id="KW-0133">Cell shape</keyword>
<evidence type="ECO:0000256" key="2">
    <source>
        <dbReference type="ARBA" id="ARBA00007776"/>
    </source>
</evidence>
<dbReference type="GO" id="GO:0008360">
    <property type="term" value="P:regulation of cell shape"/>
    <property type="evidence" value="ECO:0007669"/>
    <property type="project" value="UniProtKB-KW"/>
</dbReference>
<evidence type="ECO:0000256" key="4">
    <source>
        <dbReference type="ARBA" id="ARBA00022692"/>
    </source>
</evidence>